<keyword evidence="1" id="KW-0812">Transmembrane</keyword>
<dbReference type="PhylomeDB" id="Q7NC84"/>
<evidence type="ECO:0000256" key="1">
    <source>
        <dbReference type="SAM" id="Phobius"/>
    </source>
</evidence>
<accession>Q7NC84</accession>
<gene>
    <name evidence="2" type="ordered locus">gsr3095</name>
</gene>
<reference evidence="2 3" key="1">
    <citation type="journal article" date="2003" name="DNA Res.">
        <title>Complete genome structure of Gloeobacter violaceus PCC 7421, a cyanobacterium that lacks thylakoids.</title>
        <authorList>
            <person name="Nakamura Y."/>
            <person name="Kaneko T."/>
            <person name="Sato S."/>
            <person name="Mimuro M."/>
            <person name="Miyashita H."/>
            <person name="Tsuchiya T."/>
            <person name="Sasamoto S."/>
            <person name="Watanabe A."/>
            <person name="Kawashima K."/>
            <person name="Kishida Y."/>
            <person name="Kiyokawa C."/>
            <person name="Kohara M."/>
            <person name="Matsumoto M."/>
            <person name="Matsuno A."/>
            <person name="Nakazaki N."/>
            <person name="Shimpo S."/>
            <person name="Takeuchi C."/>
            <person name="Yamada M."/>
            <person name="Tabata S."/>
        </authorList>
    </citation>
    <scope>NUCLEOTIDE SEQUENCE [LARGE SCALE GENOMIC DNA]</scope>
    <source>
        <strain evidence="3">ATCC 29082 / PCC 7421</strain>
    </source>
</reference>
<evidence type="ECO:0000313" key="3">
    <source>
        <dbReference type="Proteomes" id="UP000000557"/>
    </source>
</evidence>
<dbReference type="RefSeq" id="WP_011143088.1">
    <property type="nucleotide sequence ID" value="NC_005125.1"/>
</dbReference>
<keyword evidence="3" id="KW-1185">Reference proteome</keyword>
<proteinExistence type="predicted"/>
<feature type="transmembrane region" description="Helical" evidence="1">
    <location>
        <begin position="20"/>
        <end position="38"/>
    </location>
</feature>
<dbReference type="KEGG" id="gvi:gsr3095"/>
<dbReference type="PATRIC" id="fig|251221.4.peg.3125"/>
<keyword evidence="1" id="KW-1133">Transmembrane helix</keyword>
<sequence length="85" mass="9356">MKDNESLEATLFLNTLQKGVWALGIVGWCFGLCERTTVALSDGYLSAIDLVLLFTACFFFVCWLLLKPSKANPKGAIQHSSSLLE</sequence>
<dbReference type="EnsemblBacteria" id="BAC91036">
    <property type="protein sequence ID" value="BAC91036"/>
    <property type="gene ID" value="BAC91036"/>
</dbReference>
<dbReference type="AlphaFoldDB" id="Q7NC84"/>
<evidence type="ECO:0000313" key="2">
    <source>
        <dbReference type="EMBL" id="BAC91036.1"/>
    </source>
</evidence>
<dbReference type="eggNOG" id="ENOG50330RG">
    <property type="taxonomic scope" value="Bacteria"/>
</dbReference>
<reference evidence="2 3" key="2">
    <citation type="journal article" date="2003" name="DNA Res.">
        <title>Complete genome structure of Gloeobacter violaceus PCC 7421, a cyanobacterium that lacks thylakoids (supplement).</title>
        <authorList>
            <person name="Nakamura Y."/>
            <person name="Kaneko T."/>
            <person name="Sato S."/>
            <person name="Mimuro M."/>
            <person name="Miyashita H."/>
            <person name="Tsuchiya T."/>
            <person name="Sasamoto S."/>
            <person name="Watanabe A."/>
            <person name="Kawashima K."/>
            <person name="Kishida Y."/>
            <person name="Kiyokawa C."/>
            <person name="Kohara M."/>
            <person name="Matsumoto M."/>
            <person name="Matsuno A."/>
            <person name="Nakazaki N."/>
            <person name="Shimpo S."/>
            <person name="Takeuchi C."/>
            <person name="Yamada M."/>
            <person name="Tabata S."/>
        </authorList>
    </citation>
    <scope>NUCLEOTIDE SEQUENCE [LARGE SCALE GENOMIC DNA]</scope>
    <source>
        <strain evidence="3">ATCC 29082 / PCC 7421</strain>
    </source>
</reference>
<dbReference type="EMBL" id="BA000045">
    <property type="protein sequence ID" value="BAC91036.1"/>
    <property type="molecule type" value="Genomic_DNA"/>
</dbReference>
<dbReference type="InParanoid" id="Q7NC84"/>
<name>Q7NC84_GLOVI</name>
<dbReference type="OrthoDB" id="507010at2"/>
<protein>
    <submittedName>
        <fullName evidence="2">Gsr3095 protein</fullName>
    </submittedName>
</protein>
<feature type="transmembrane region" description="Helical" evidence="1">
    <location>
        <begin position="44"/>
        <end position="66"/>
    </location>
</feature>
<dbReference type="HOGENOM" id="CLU_183763_0_0_3"/>
<keyword evidence="1" id="KW-0472">Membrane</keyword>
<organism evidence="2 3">
    <name type="scientific">Gloeobacter violaceus (strain ATCC 29082 / PCC 7421)</name>
    <dbReference type="NCBI Taxonomy" id="251221"/>
    <lineage>
        <taxon>Bacteria</taxon>
        <taxon>Bacillati</taxon>
        <taxon>Cyanobacteriota</taxon>
        <taxon>Cyanophyceae</taxon>
        <taxon>Gloeobacterales</taxon>
        <taxon>Gloeobacteraceae</taxon>
        <taxon>Gloeobacter</taxon>
    </lineage>
</organism>
<dbReference type="Proteomes" id="UP000000557">
    <property type="component" value="Chromosome"/>
</dbReference>
<dbReference type="STRING" id="251221.gene:10760600"/>